<organism evidence="1">
    <name type="scientific">Anguilla anguilla</name>
    <name type="common">European freshwater eel</name>
    <name type="synonym">Muraena anguilla</name>
    <dbReference type="NCBI Taxonomy" id="7936"/>
    <lineage>
        <taxon>Eukaryota</taxon>
        <taxon>Metazoa</taxon>
        <taxon>Chordata</taxon>
        <taxon>Craniata</taxon>
        <taxon>Vertebrata</taxon>
        <taxon>Euteleostomi</taxon>
        <taxon>Actinopterygii</taxon>
        <taxon>Neopterygii</taxon>
        <taxon>Teleostei</taxon>
        <taxon>Anguilliformes</taxon>
        <taxon>Anguillidae</taxon>
        <taxon>Anguilla</taxon>
    </lineage>
</organism>
<reference evidence="1" key="1">
    <citation type="submission" date="2014-11" db="EMBL/GenBank/DDBJ databases">
        <authorList>
            <person name="Amaro Gonzalez C."/>
        </authorList>
    </citation>
    <scope>NUCLEOTIDE SEQUENCE</scope>
</reference>
<dbReference type="EMBL" id="GBXM01037459">
    <property type="protein sequence ID" value="JAH71118.1"/>
    <property type="molecule type" value="Transcribed_RNA"/>
</dbReference>
<sequence length="17" mass="1961">MNAFNNLANITLPKWLT</sequence>
<protein>
    <submittedName>
        <fullName evidence="1">Uncharacterized protein</fullName>
    </submittedName>
</protein>
<reference evidence="1" key="2">
    <citation type="journal article" date="2015" name="Fish Shellfish Immunol.">
        <title>Early steps in the European eel (Anguilla anguilla)-Vibrio vulnificus interaction in the gills: Role of the RtxA13 toxin.</title>
        <authorList>
            <person name="Callol A."/>
            <person name="Pajuelo D."/>
            <person name="Ebbesson L."/>
            <person name="Teles M."/>
            <person name="MacKenzie S."/>
            <person name="Amaro C."/>
        </authorList>
    </citation>
    <scope>NUCLEOTIDE SEQUENCE</scope>
</reference>
<name>A0A0E9V1I4_ANGAN</name>
<proteinExistence type="predicted"/>
<evidence type="ECO:0000313" key="1">
    <source>
        <dbReference type="EMBL" id="JAH71118.1"/>
    </source>
</evidence>
<dbReference type="AlphaFoldDB" id="A0A0E9V1I4"/>
<accession>A0A0E9V1I4</accession>